<protein>
    <submittedName>
        <fullName evidence="2">Uncharacterized protein</fullName>
    </submittedName>
</protein>
<keyword evidence="1" id="KW-1133">Transmembrane helix</keyword>
<evidence type="ECO:0000313" key="2">
    <source>
        <dbReference type="EMBL" id="KXI16232.1"/>
    </source>
</evidence>
<feature type="transmembrane region" description="Helical" evidence="1">
    <location>
        <begin position="33"/>
        <end position="54"/>
    </location>
</feature>
<accession>A0A135Z3L7</accession>
<feature type="transmembrane region" description="Helical" evidence="1">
    <location>
        <begin position="7"/>
        <end position="27"/>
    </location>
</feature>
<dbReference type="RefSeq" id="WP_075523920.1">
    <property type="nucleotide sequence ID" value="NZ_KQ961872.1"/>
</dbReference>
<sequence length="59" mass="6690">MSEKLKNALIIAGKIILYLVFVVLTIIGVGKIGWFNLCLELIGLLGIIGMLWWYNLRNK</sequence>
<evidence type="ECO:0000256" key="1">
    <source>
        <dbReference type="SAM" id="Phobius"/>
    </source>
</evidence>
<dbReference type="Pfam" id="PF21844">
    <property type="entry name" value="DUF6903"/>
    <property type="match status" value="1"/>
</dbReference>
<comment type="caution">
    <text evidence="2">The sequence shown here is derived from an EMBL/GenBank/DDBJ whole genome shotgun (WGS) entry which is preliminary data.</text>
</comment>
<keyword evidence="1" id="KW-0812">Transmembrane</keyword>
<dbReference type="Proteomes" id="UP000070505">
    <property type="component" value="Unassembled WGS sequence"/>
</dbReference>
<keyword evidence="1" id="KW-0472">Membrane</keyword>
<gene>
    <name evidence="2" type="ORF">HMPREF3230_01204</name>
</gene>
<dbReference type="PATRIC" id="fig|2702.101.peg.1190"/>
<dbReference type="InterPro" id="IPR054198">
    <property type="entry name" value="DUF6903"/>
</dbReference>
<dbReference type="AlphaFoldDB" id="A0A135Z3L7"/>
<dbReference type="EMBL" id="LSRC01000049">
    <property type="protein sequence ID" value="KXI16232.1"/>
    <property type="molecule type" value="Genomic_DNA"/>
</dbReference>
<reference evidence="3" key="1">
    <citation type="submission" date="2016-02" db="EMBL/GenBank/DDBJ databases">
        <authorList>
            <person name="Mitreva M."/>
            <person name="Pepin K.H."/>
            <person name="Mihindukulasuriya K.A."/>
            <person name="Fulton R."/>
            <person name="Fronick C."/>
            <person name="O'Laughlin M."/>
            <person name="Miner T."/>
            <person name="Herter B."/>
            <person name="Rosa B.A."/>
            <person name="Cordes M."/>
            <person name="Tomlinson C."/>
            <person name="Wollam A."/>
            <person name="Palsikar V.B."/>
            <person name="Mardis E.R."/>
            <person name="Wilson R.K."/>
        </authorList>
    </citation>
    <scope>NUCLEOTIDE SEQUENCE [LARGE SCALE GENOMIC DNA]</scope>
    <source>
        <strain evidence="3">CMW7778B</strain>
    </source>
</reference>
<organism evidence="2 3">
    <name type="scientific">Gardnerella vaginalis</name>
    <dbReference type="NCBI Taxonomy" id="2702"/>
    <lineage>
        <taxon>Bacteria</taxon>
        <taxon>Bacillati</taxon>
        <taxon>Actinomycetota</taxon>
        <taxon>Actinomycetes</taxon>
        <taxon>Bifidobacteriales</taxon>
        <taxon>Bifidobacteriaceae</taxon>
        <taxon>Gardnerella</taxon>
    </lineage>
</organism>
<name>A0A135Z3L7_GARVA</name>
<evidence type="ECO:0000313" key="3">
    <source>
        <dbReference type="Proteomes" id="UP000070505"/>
    </source>
</evidence>
<proteinExistence type="predicted"/>